<dbReference type="EMBL" id="CAEZZM010000024">
    <property type="protein sequence ID" value="CAB4758265.1"/>
    <property type="molecule type" value="Genomic_DNA"/>
</dbReference>
<dbReference type="Gene3D" id="3.40.630.10">
    <property type="entry name" value="Zn peptidases"/>
    <property type="match status" value="1"/>
</dbReference>
<sequence length="437" mass="49251">MLRIPIQENDPQPDELIGLAQRLFPICRSITGNGFRQSLSILQEHLPGLRIHEVASGTKVFDWTVPDEWNIRDAYVLDPLGQKVIDFKQHNLHLVGYSEPISKKLSLQELQQHLHSLPDKPDAIPYVTSYYKRAWGFCLTQRQRDSLIDGEYTVFIDADLAPGSLTYGDLVIPGAVKDEVFFSTYLCHPSMANNELSGPIVTTFLAKWLLGLPHRHFTYRIAIVPETIGALVYLNQNLRTLRKRVKAGYVVTCVGDTGEFSLIPSRTGATLADRVSQHVLNQFAPDYVRYSFLQRASDERQYCSPLVDLPMNSIMRSKYHEYAEYHTSLDNLDFITDASMRESVAMYQQCVLALEGNCITRASTIGEPQLGKRGLYPTTGGQVQQSDVSDIVDLLALSDGQSDLLDIATRMGRPISELVRIAELLRQHQLLTIKTIK</sequence>
<dbReference type="InterPro" id="IPR032622">
    <property type="entry name" value="UCP01524_HTH"/>
</dbReference>
<proteinExistence type="predicted"/>
<dbReference type="Gene3D" id="3.50.30.90">
    <property type="match status" value="1"/>
</dbReference>
<dbReference type="AlphaFoldDB" id="A0A6J6UG07"/>
<dbReference type="Pfam" id="PF09940">
    <property type="entry name" value="DUF2172"/>
    <property type="match status" value="1"/>
</dbReference>
<evidence type="ECO:0000259" key="3">
    <source>
        <dbReference type="Pfam" id="PF16254"/>
    </source>
</evidence>
<feature type="domain" description="DUF4910" evidence="3">
    <location>
        <begin position="19"/>
        <end position="357"/>
    </location>
</feature>
<dbReference type="InterPro" id="IPR012353">
    <property type="entry name" value="UCP015244"/>
</dbReference>
<name>A0A6J6UG07_9ZZZZ</name>
<accession>A0A6J6UG07</accession>
<dbReference type="Gene3D" id="1.10.10.10">
    <property type="entry name" value="Winged helix-like DNA-binding domain superfamily/Winged helix DNA-binding domain"/>
    <property type="match status" value="1"/>
</dbReference>
<dbReference type="InterPro" id="IPR032610">
    <property type="entry name" value="DUF2172"/>
</dbReference>
<dbReference type="Pfam" id="PF16254">
    <property type="entry name" value="DUF4910"/>
    <property type="match status" value="1"/>
</dbReference>
<protein>
    <submittedName>
        <fullName evidence="4">Unannotated protein</fullName>
    </submittedName>
</protein>
<evidence type="ECO:0000259" key="2">
    <source>
        <dbReference type="Pfam" id="PF16221"/>
    </source>
</evidence>
<dbReference type="Pfam" id="PF16221">
    <property type="entry name" value="HTH_47"/>
    <property type="match status" value="1"/>
</dbReference>
<feature type="domain" description="DUF2172" evidence="1">
    <location>
        <begin position="68"/>
        <end position="158"/>
    </location>
</feature>
<dbReference type="InterPro" id="IPR036388">
    <property type="entry name" value="WH-like_DNA-bd_sf"/>
</dbReference>
<dbReference type="InterPro" id="IPR032589">
    <property type="entry name" value="DUF4910"/>
</dbReference>
<dbReference type="SUPFAM" id="SSF53187">
    <property type="entry name" value="Zn-dependent exopeptidases"/>
    <property type="match status" value="1"/>
</dbReference>
<evidence type="ECO:0000313" key="4">
    <source>
        <dbReference type="EMBL" id="CAB4758265.1"/>
    </source>
</evidence>
<gene>
    <name evidence="4" type="ORF">UFOPK2872_00347</name>
</gene>
<organism evidence="4">
    <name type="scientific">freshwater metagenome</name>
    <dbReference type="NCBI Taxonomy" id="449393"/>
    <lineage>
        <taxon>unclassified sequences</taxon>
        <taxon>metagenomes</taxon>
        <taxon>ecological metagenomes</taxon>
    </lineage>
</organism>
<dbReference type="PIRSF" id="PIRSF015244">
    <property type="entry name" value="UCP015244"/>
    <property type="match status" value="1"/>
</dbReference>
<evidence type="ECO:0000259" key="1">
    <source>
        <dbReference type="Pfam" id="PF09940"/>
    </source>
</evidence>
<feature type="domain" description="UCP01524 winged helix-turn-helix" evidence="2">
    <location>
        <begin position="363"/>
        <end position="432"/>
    </location>
</feature>
<reference evidence="4" key="1">
    <citation type="submission" date="2020-05" db="EMBL/GenBank/DDBJ databases">
        <authorList>
            <person name="Chiriac C."/>
            <person name="Salcher M."/>
            <person name="Ghai R."/>
            <person name="Kavagutti S V."/>
        </authorList>
    </citation>
    <scope>NUCLEOTIDE SEQUENCE</scope>
</reference>